<dbReference type="SUPFAM" id="SSF82185">
    <property type="entry name" value="Histone H3 K4-specific methyltransferase SET7/9 N-terminal domain"/>
    <property type="match status" value="1"/>
</dbReference>
<dbReference type="Pfam" id="PF12937">
    <property type="entry name" value="F-box-like"/>
    <property type="match status" value="1"/>
</dbReference>
<evidence type="ECO:0000259" key="2">
    <source>
        <dbReference type="Pfam" id="PF12937"/>
    </source>
</evidence>
<name>A0A0B5J6Y8_9VIRU</name>
<organism evidence="3 4">
    <name type="scientific">Pandoravirus inopinatum</name>
    <dbReference type="NCBI Taxonomy" id="1605721"/>
    <lineage>
        <taxon>Viruses</taxon>
        <taxon>Pandoravirus</taxon>
    </lineage>
</organism>
<dbReference type="KEGG" id="vg:23462487"/>
<dbReference type="Pfam" id="PF02493">
    <property type="entry name" value="MORN"/>
    <property type="match status" value="3"/>
</dbReference>
<dbReference type="EMBL" id="KP136319">
    <property type="protein sequence ID" value="AJF97570.1"/>
    <property type="molecule type" value="Genomic_DNA"/>
</dbReference>
<keyword evidence="1" id="KW-0677">Repeat</keyword>
<dbReference type="SMART" id="SM00698">
    <property type="entry name" value="MORN"/>
    <property type="match status" value="3"/>
</dbReference>
<protein>
    <submittedName>
        <fullName evidence="3">Morn repeat protein</fullName>
    </submittedName>
</protein>
<dbReference type="InterPro" id="IPR003409">
    <property type="entry name" value="MORN"/>
</dbReference>
<dbReference type="PANTHER" id="PTHR43215">
    <property type="entry name" value="RADIAL SPOKE HEAD 1 HOMOLOG"/>
    <property type="match status" value="1"/>
</dbReference>
<evidence type="ECO:0000256" key="1">
    <source>
        <dbReference type="ARBA" id="ARBA00022737"/>
    </source>
</evidence>
<proteinExistence type="predicted"/>
<dbReference type="Gene3D" id="2.20.110.10">
    <property type="entry name" value="Histone H3 K4-specific methyltransferase SET7/9 N-terminal domain"/>
    <property type="match status" value="1"/>
</dbReference>
<dbReference type="PANTHER" id="PTHR43215:SF14">
    <property type="entry name" value="RADIAL SPOKE HEAD 1 HOMOLOG"/>
    <property type="match status" value="1"/>
</dbReference>
<dbReference type="Proteomes" id="UP000202511">
    <property type="component" value="Segment"/>
</dbReference>
<sequence>MHANAAALDSESGIFDLLPDELVVVVMQSTGGAGPVMRLGATCRRMLRVAADLDLWRRLCLAHCPRPLLHEHFAAFGKDWKWVYRALLPLTRRRRKKIGHSVGTSRVERGRGGETYSGDFRRTQRHGYGRMTYTDSCDRTRIYEGEWHGGLEHGRGRVAWSSGETYEGDWADGQPHGHGVAFTSGALVREGLWRNGRFVESVPSAEAGPCAVALDNILSPTGDASVVDTTYAVRPISMLAKMIIASSTPFCDAEDRYLRTGSDWRNSHMSAAEEWRLWTNRPHH</sequence>
<feature type="domain" description="F-box" evidence="2">
    <location>
        <begin position="16"/>
        <end position="61"/>
    </location>
</feature>
<dbReference type="RefSeq" id="YP_009119805.1">
    <property type="nucleotide sequence ID" value="NC_026440.1"/>
</dbReference>
<dbReference type="Gene3D" id="1.20.1280.50">
    <property type="match status" value="1"/>
</dbReference>
<dbReference type="SUPFAM" id="SSF81383">
    <property type="entry name" value="F-box domain"/>
    <property type="match status" value="1"/>
</dbReference>
<dbReference type="GeneID" id="23462487"/>
<evidence type="ECO:0000313" key="3">
    <source>
        <dbReference type="EMBL" id="AJF97570.1"/>
    </source>
</evidence>
<evidence type="ECO:0000313" key="4">
    <source>
        <dbReference type="Proteomes" id="UP000202511"/>
    </source>
</evidence>
<dbReference type="InterPro" id="IPR001810">
    <property type="entry name" value="F-box_dom"/>
</dbReference>
<dbReference type="InterPro" id="IPR036047">
    <property type="entry name" value="F-box-like_dom_sf"/>
</dbReference>
<reference evidence="3 4" key="1">
    <citation type="journal article" date="2015" name="Parasitol. Res.">
        <title>Viruses in close associations with free-living amoebae.</title>
        <authorList>
            <person name="Scheid P."/>
        </authorList>
    </citation>
    <scope>NUCLEOTIDE SEQUENCE [LARGE SCALE GENOMIC DNA]</scope>
    <source>
        <strain evidence="3">KlaHel</strain>
    </source>
</reference>
<accession>A0A0B5J6Y8</accession>